<comment type="caution">
    <text evidence="2">The sequence shown here is derived from an EMBL/GenBank/DDBJ whole genome shotgun (WGS) entry which is preliminary data.</text>
</comment>
<dbReference type="EMBL" id="CAKLCB010000262">
    <property type="protein sequence ID" value="CAH0518303.1"/>
    <property type="molecule type" value="Genomic_DNA"/>
</dbReference>
<evidence type="ECO:0000313" key="3">
    <source>
        <dbReference type="Proteomes" id="UP001158986"/>
    </source>
</evidence>
<evidence type="ECO:0008006" key="4">
    <source>
        <dbReference type="Google" id="ProtNLM"/>
    </source>
</evidence>
<feature type="coiled-coil region" evidence="1">
    <location>
        <begin position="369"/>
        <end position="420"/>
    </location>
</feature>
<dbReference type="Proteomes" id="UP001158986">
    <property type="component" value="Unassembled WGS sequence"/>
</dbReference>
<sequence length="527" mass="60611">MRTRVIVTSTSIPHSFDLILMEMSGIKSGASFSYRYYYAELKRHQEKDAEIHRLRQEKDKLKRRNDELMEQTQRSNEVKYKELESKVNQLQTELQDQDVDMIEAEKIIEVLMRDVQVAREVAARAEKAQREAEADQMLRHVLRDSDDEGTHSITLAQLRSELKRVTEAEQQSLRRVSELEEELTILRGTAEMLSVELQELKNARYEMERNEQEDDQELETTKIKVDESIEHWKEVANLRQELVAALQTQVKALRTDKGKLENAIALCQQSADKRLQILEHDRQNIEVENVQLLTELSSIRKELEIMNLKVCEFEEEGVSETAELKVELERRLAYTQTHQEQLTSRIVKVEQKLVMTTSTTEIEDGNQPKESEKQLMNEKQELLQQLEEERRQSKELKCSAAMLKQATESALKELKDVEIELRAISSDFSICGGQHESLVGLAKQVVAEFKRQDGASMEAVVASMQVQYLTSLMHAHLDRLCALREHRKVRCTSLSSSGSDSATESATANFDIVNSQDCYVRKALNGG</sequence>
<protein>
    <recommendedName>
        <fullName evidence="4">EF-hand domain-containing protein</fullName>
    </recommendedName>
</protein>
<proteinExistence type="predicted"/>
<accession>A0ABN8D4L5</accession>
<keyword evidence="1" id="KW-0175">Coiled coil</keyword>
<gene>
    <name evidence="2" type="ORF">PBS001_LOCUS4876</name>
</gene>
<reference evidence="2 3" key="1">
    <citation type="submission" date="2021-11" db="EMBL/GenBank/DDBJ databases">
        <authorList>
            <person name="Islam A."/>
            <person name="Islam S."/>
            <person name="Flora M.S."/>
            <person name="Rahman M."/>
            <person name="Ziaur R.M."/>
            <person name="Epstein J.H."/>
            <person name="Hassan M."/>
            <person name="Klassen M."/>
            <person name="Woodard K."/>
            <person name="Webb A."/>
            <person name="Webby R.J."/>
            <person name="El Zowalaty M.E."/>
        </authorList>
    </citation>
    <scope>NUCLEOTIDE SEQUENCE [LARGE SCALE GENOMIC DNA]</scope>
    <source>
        <strain evidence="2">Pbs1</strain>
    </source>
</reference>
<evidence type="ECO:0000256" key="1">
    <source>
        <dbReference type="SAM" id="Coils"/>
    </source>
</evidence>
<organism evidence="2 3">
    <name type="scientific">Peronospora belbahrii</name>
    <dbReference type="NCBI Taxonomy" id="622444"/>
    <lineage>
        <taxon>Eukaryota</taxon>
        <taxon>Sar</taxon>
        <taxon>Stramenopiles</taxon>
        <taxon>Oomycota</taxon>
        <taxon>Peronosporomycetes</taxon>
        <taxon>Peronosporales</taxon>
        <taxon>Peronosporaceae</taxon>
        <taxon>Peronospora</taxon>
    </lineage>
</organism>
<feature type="coiled-coil region" evidence="1">
    <location>
        <begin position="243"/>
        <end position="302"/>
    </location>
</feature>
<evidence type="ECO:0000313" key="2">
    <source>
        <dbReference type="EMBL" id="CAH0518303.1"/>
    </source>
</evidence>
<keyword evidence="3" id="KW-1185">Reference proteome</keyword>
<name>A0ABN8D4L5_9STRA</name>
<feature type="coiled-coil region" evidence="1">
    <location>
        <begin position="44"/>
        <end position="217"/>
    </location>
</feature>